<organism evidence="1 2">
    <name type="scientific">Holotrichia oblita</name>
    <name type="common">Chafer beetle</name>
    <dbReference type="NCBI Taxonomy" id="644536"/>
    <lineage>
        <taxon>Eukaryota</taxon>
        <taxon>Metazoa</taxon>
        <taxon>Ecdysozoa</taxon>
        <taxon>Arthropoda</taxon>
        <taxon>Hexapoda</taxon>
        <taxon>Insecta</taxon>
        <taxon>Pterygota</taxon>
        <taxon>Neoptera</taxon>
        <taxon>Endopterygota</taxon>
        <taxon>Coleoptera</taxon>
        <taxon>Polyphaga</taxon>
        <taxon>Scarabaeiformia</taxon>
        <taxon>Scarabaeidae</taxon>
        <taxon>Melolonthinae</taxon>
        <taxon>Holotrichia</taxon>
    </lineage>
</organism>
<dbReference type="Proteomes" id="UP001056778">
    <property type="component" value="Chromosome 9"/>
</dbReference>
<accession>A0ACB9SKZ7</accession>
<protein>
    <submittedName>
        <fullName evidence="1">Epm2a-interacting protein 1</fullName>
    </submittedName>
</protein>
<evidence type="ECO:0000313" key="1">
    <source>
        <dbReference type="EMBL" id="KAI4455798.1"/>
    </source>
</evidence>
<proteinExistence type="predicted"/>
<evidence type="ECO:0000313" key="2">
    <source>
        <dbReference type="Proteomes" id="UP001056778"/>
    </source>
</evidence>
<name>A0ACB9SKZ7_HOLOL</name>
<keyword evidence="2" id="KW-1185">Reference proteome</keyword>
<comment type="caution">
    <text evidence="1">The sequence shown here is derived from an EMBL/GenBank/DDBJ whole genome shotgun (WGS) entry which is preliminary data.</text>
</comment>
<reference evidence="1" key="1">
    <citation type="submission" date="2022-04" db="EMBL/GenBank/DDBJ databases">
        <title>Chromosome-scale genome assembly of Holotrichia oblita Faldermann.</title>
        <authorList>
            <person name="Rongchong L."/>
        </authorList>
    </citation>
    <scope>NUCLEOTIDE SEQUENCE</scope>
    <source>
        <strain evidence="1">81SQS9</strain>
    </source>
</reference>
<sequence length="128" mass="14480">MAARSNTRTEILAADIKSTLLELLEKASCYAIALDESCDIIDDEQISIFVRFFDIENKIFREELLAILHLKGNTRGEDLFKAIDEFINNSNIRYDKIVSLSTDGAPAMIGKEKGVVKKIRDENQRLIS</sequence>
<dbReference type="EMBL" id="CM043023">
    <property type="protein sequence ID" value="KAI4455798.1"/>
    <property type="molecule type" value="Genomic_DNA"/>
</dbReference>
<gene>
    <name evidence="1" type="ORF">MML48_9g00001720</name>
</gene>